<feature type="compositionally biased region" description="Polar residues" evidence="1">
    <location>
        <begin position="322"/>
        <end position="371"/>
    </location>
</feature>
<protein>
    <recommendedName>
        <fullName evidence="4">TeaA receptor TeaR</fullName>
    </recommendedName>
</protein>
<proteinExistence type="predicted"/>
<dbReference type="RefSeq" id="XP_028483813.1">
    <property type="nucleotide sequence ID" value="XM_028627335.1"/>
</dbReference>
<feature type="compositionally biased region" description="Basic and acidic residues" evidence="1">
    <location>
        <begin position="193"/>
        <end position="208"/>
    </location>
</feature>
<evidence type="ECO:0000313" key="2">
    <source>
        <dbReference type="EMBL" id="RWQ94168.1"/>
    </source>
</evidence>
<dbReference type="GeneID" id="39596612"/>
<feature type="compositionally biased region" description="Low complexity" evidence="1">
    <location>
        <begin position="154"/>
        <end position="166"/>
    </location>
</feature>
<feature type="compositionally biased region" description="Basic and acidic residues" evidence="1">
    <location>
        <begin position="69"/>
        <end position="80"/>
    </location>
</feature>
<keyword evidence="3" id="KW-1185">Reference proteome</keyword>
<dbReference type="STRING" id="264951.A0A443HQQ4"/>
<dbReference type="AlphaFoldDB" id="A0A443HQQ4"/>
<evidence type="ECO:0000256" key="1">
    <source>
        <dbReference type="SAM" id="MobiDB-lite"/>
    </source>
</evidence>
<feature type="region of interest" description="Disordered" evidence="1">
    <location>
        <begin position="154"/>
        <end position="556"/>
    </location>
</feature>
<feature type="compositionally biased region" description="Basic and acidic residues" evidence="1">
    <location>
        <begin position="222"/>
        <end position="234"/>
    </location>
</feature>
<dbReference type="EMBL" id="RCNU01000008">
    <property type="protein sequence ID" value="RWQ94168.1"/>
    <property type="molecule type" value="Genomic_DNA"/>
</dbReference>
<dbReference type="VEuPathDB" id="FungiDB:C8Q69DRAFT_318615"/>
<sequence length="556" mass="60890">MAGAATATYTTEAFMSPGMNGSQHWDYAVPIGPENHNKARNSNDSNHVYGKSNRAVSRSSSRRSKRARARGDTGESRPVYDGDGPLDSYRRDSSASKNAVNGLDSAGHQNGSKKGHYADGMNGPYTEEEMNDEYWIHRDKLAKIESEELQQAAIRFQRQARAGSKSSSRRGRSHDRNSNGVNGSLVTTPQAIEHTEPWPNIRDEKPSDFDFWGNVGNEPTEEERQNWDLRRPEEIAADQEAESYEDGASKMYRNPGLRKSSSRIPVLATSPAPISQEHIEREFPLLRRRTQGSADADSISYPKPARSSESPEIDTPEAIPTVETTTPPLSTSRPVSRGVSTQNSPVKKTPGKTSPSGSGTRKTSGQPATKKTPQKSRATSGSSTRPTTRGGEVRPTTAVNRPEGDPPWLATMYKPDPRLPPEQQMLPTHAKRMQQEQWEKEGKTPSTYDREFGPLAVRSDDNKPPRVSPEPAKSNSEQEKSPGSEAESPAWPLKSKSPEPNPLTRPPTGGTGYSAMPKVQTTPPIGIAPSPRANPPWPEPEPEKPTKKGCGCCIVM</sequence>
<feature type="compositionally biased region" description="Acidic residues" evidence="1">
    <location>
        <begin position="235"/>
        <end position="245"/>
    </location>
</feature>
<dbReference type="Proteomes" id="UP000283841">
    <property type="component" value="Unassembled WGS sequence"/>
</dbReference>
<reference evidence="2 3" key="1">
    <citation type="journal article" date="2018" name="Front. Microbiol.">
        <title>Genomic and genetic insights into a cosmopolitan fungus, Paecilomyces variotii (Eurotiales).</title>
        <authorList>
            <person name="Urquhart A.S."/>
            <person name="Mondo S.J."/>
            <person name="Makela M.R."/>
            <person name="Hane J.K."/>
            <person name="Wiebenga A."/>
            <person name="He G."/>
            <person name="Mihaltcheva S."/>
            <person name="Pangilinan J."/>
            <person name="Lipzen A."/>
            <person name="Barry K."/>
            <person name="de Vries R.P."/>
            <person name="Grigoriev I.V."/>
            <person name="Idnurm A."/>
        </authorList>
    </citation>
    <scope>NUCLEOTIDE SEQUENCE [LARGE SCALE GENOMIC DNA]</scope>
    <source>
        <strain evidence="2 3">CBS 101075</strain>
    </source>
</reference>
<name>A0A443HQQ4_BYSSP</name>
<feature type="compositionally biased region" description="Polar residues" evidence="1">
    <location>
        <begin position="178"/>
        <end position="190"/>
    </location>
</feature>
<feature type="compositionally biased region" description="Low complexity" evidence="1">
    <location>
        <begin position="376"/>
        <end position="390"/>
    </location>
</feature>
<accession>A0A443HQQ4</accession>
<feature type="compositionally biased region" description="Low complexity" evidence="1">
    <location>
        <begin position="1"/>
        <end position="13"/>
    </location>
</feature>
<evidence type="ECO:0008006" key="4">
    <source>
        <dbReference type="Google" id="ProtNLM"/>
    </source>
</evidence>
<evidence type="ECO:0000313" key="3">
    <source>
        <dbReference type="Proteomes" id="UP000283841"/>
    </source>
</evidence>
<feature type="region of interest" description="Disordered" evidence="1">
    <location>
        <begin position="1"/>
        <end position="125"/>
    </location>
</feature>
<feature type="compositionally biased region" description="Basic and acidic residues" evidence="1">
    <location>
        <begin position="433"/>
        <end position="464"/>
    </location>
</feature>
<gene>
    <name evidence="2" type="ORF">C8Q69DRAFT_318615</name>
</gene>
<comment type="caution">
    <text evidence="2">The sequence shown here is derived from an EMBL/GenBank/DDBJ whole genome shotgun (WGS) entry which is preliminary data.</text>
</comment>
<organism evidence="2 3">
    <name type="scientific">Byssochlamys spectabilis</name>
    <name type="common">Paecilomyces variotii</name>
    <dbReference type="NCBI Taxonomy" id="264951"/>
    <lineage>
        <taxon>Eukaryota</taxon>
        <taxon>Fungi</taxon>
        <taxon>Dikarya</taxon>
        <taxon>Ascomycota</taxon>
        <taxon>Pezizomycotina</taxon>
        <taxon>Eurotiomycetes</taxon>
        <taxon>Eurotiomycetidae</taxon>
        <taxon>Eurotiales</taxon>
        <taxon>Thermoascaceae</taxon>
        <taxon>Paecilomyces</taxon>
    </lineage>
</organism>